<proteinExistence type="predicted"/>
<accession>A0ABT1YRW5</accession>
<dbReference type="Proteomes" id="UP001300012">
    <property type="component" value="Unassembled WGS sequence"/>
</dbReference>
<name>A0ABT1YRW5_9BACL</name>
<organism evidence="1 2">
    <name type="scientific">Paenibacillus radicis</name>
    <name type="common">ex Xue et al. 2023</name>
    <dbReference type="NCBI Taxonomy" id="2972489"/>
    <lineage>
        <taxon>Bacteria</taxon>
        <taxon>Bacillati</taxon>
        <taxon>Bacillota</taxon>
        <taxon>Bacilli</taxon>
        <taxon>Bacillales</taxon>
        <taxon>Paenibacillaceae</taxon>
        <taxon>Paenibacillus</taxon>
    </lineage>
</organism>
<evidence type="ECO:0000313" key="1">
    <source>
        <dbReference type="EMBL" id="MCR8635757.1"/>
    </source>
</evidence>
<protein>
    <recommendedName>
        <fullName evidence="3">P27 family phage terminase small subunit</fullName>
    </recommendedName>
</protein>
<comment type="caution">
    <text evidence="1">The sequence shown here is derived from an EMBL/GenBank/DDBJ whole genome shotgun (WGS) entry which is preliminary data.</text>
</comment>
<gene>
    <name evidence="1" type="ORF">NV381_31580</name>
</gene>
<evidence type="ECO:0008006" key="3">
    <source>
        <dbReference type="Google" id="ProtNLM"/>
    </source>
</evidence>
<dbReference type="EMBL" id="JANQBD010000031">
    <property type="protein sequence ID" value="MCR8635757.1"/>
    <property type="molecule type" value="Genomic_DNA"/>
</dbReference>
<dbReference type="RefSeq" id="WP_258217302.1">
    <property type="nucleotide sequence ID" value="NZ_JANQBD010000031.1"/>
</dbReference>
<sequence>MYRKEHKKLQEIFKEVEPNKAQLAEELINIAAFLKAENFVLMQSIETTGMVRINPKNHNQQEKLPSGDQLLKNINSYSVVIKTLNGILSKNLLDEDDEFDKFMRERRAGK</sequence>
<evidence type="ECO:0000313" key="2">
    <source>
        <dbReference type="Proteomes" id="UP001300012"/>
    </source>
</evidence>
<reference evidence="1 2" key="1">
    <citation type="submission" date="2022-08" db="EMBL/GenBank/DDBJ databases">
        <title>Paenibacillus endoradicis sp. nov., Paenibacillus radicibacter sp. nov and Paenibacillus pararadicis sp. nov., three cold-adapted plant growth-promoting bacteria isolated from root of Larix gmelinii in Great Khingan.</title>
        <authorList>
            <person name="Xue H."/>
        </authorList>
    </citation>
    <scope>NUCLEOTIDE SEQUENCE [LARGE SCALE GENOMIC DNA]</scope>
    <source>
        <strain evidence="1 2">N5-1-1-5</strain>
    </source>
</reference>
<keyword evidence="2" id="KW-1185">Reference proteome</keyword>